<dbReference type="AlphaFoldDB" id="A0A3S5CFU6"/>
<proteinExistence type="predicted"/>
<evidence type="ECO:0000313" key="2">
    <source>
        <dbReference type="EMBL" id="VEL17703.1"/>
    </source>
</evidence>
<feature type="compositionally biased region" description="Polar residues" evidence="1">
    <location>
        <begin position="226"/>
        <end position="246"/>
    </location>
</feature>
<feature type="region of interest" description="Disordered" evidence="1">
    <location>
        <begin position="308"/>
        <end position="331"/>
    </location>
</feature>
<keyword evidence="3" id="KW-1185">Reference proteome</keyword>
<feature type="region of interest" description="Disordered" evidence="1">
    <location>
        <begin position="226"/>
        <end position="248"/>
    </location>
</feature>
<reference evidence="2" key="1">
    <citation type="submission" date="2018-11" db="EMBL/GenBank/DDBJ databases">
        <authorList>
            <consortium name="Pathogen Informatics"/>
        </authorList>
    </citation>
    <scope>NUCLEOTIDE SEQUENCE</scope>
</reference>
<accession>A0A3S5CFU6</accession>
<dbReference type="PANTHER" id="PTHR33066:SF2">
    <property type="entry name" value="FILAGGRIN-2-LIKE"/>
    <property type="match status" value="1"/>
</dbReference>
<evidence type="ECO:0000256" key="1">
    <source>
        <dbReference type="SAM" id="MobiDB-lite"/>
    </source>
</evidence>
<dbReference type="EMBL" id="CAAALY010033820">
    <property type="protein sequence ID" value="VEL17703.1"/>
    <property type="molecule type" value="Genomic_DNA"/>
</dbReference>
<gene>
    <name evidence="2" type="ORF">PXEA_LOCUS11143</name>
</gene>
<dbReference type="Proteomes" id="UP000784294">
    <property type="component" value="Unassembled WGS sequence"/>
</dbReference>
<organism evidence="2 3">
    <name type="scientific">Protopolystoma xenopodis</name>
    <dbReference type="NCBI Taxonomy" id="117903"/>
    <lineage>
        <taxon>Eukaryota</taxon>
        <taxon>Metazoa</taxon>
        <taxon>Spiralia</taxon>
        <taxon>Lophotrochozoa</taxon>
        <taxon>Platyhelminthes</taxon>
        <taxon>Monogenea</taxon>
        <taxon>Polyopisthocotylea</taxon>
        <taxon>Polystomatidea</taxon>
        <taxon>Polystomatidae</taxon>
        <taxon>Protopolystoma</taxon>
    </lineage>
</organism>
<protein>
    <submittedName>
        <fullName evidence="2">Uncharacterized protein</fullName>
    </submittedName>
</protein>
<dbReference type="PANTHER" id="PTHR33066">
    <property type="entry name" value="INTEGRASE_SAM-LIKE_N DOMAIN-CONTAINING PROTEIN"/>
    <property type="match status" value="1"/>
</dbReference>
<dbReference type="Gene3D" id="3.10.10.10">
    <property type="entry name" value="HIV Type 1 Reverse Transcriptase, subunit A, domain 1"/>
    <property type="match status" value="1"/>
</dbReference>
<dbReference type="OrthoDB" id="6161926at2759"/>
<sequence>MSRYPQGHQKAQALHDAIGKLIRSEVIIPFPTEERFRGYYSNLFVVPKKDGSVRPILDLKELHTFIRPRRFKLESLRPSPWPELGPSCLYQDHVGGHCSNPHQGDLHNSLSGRSPDQGTLICSGPAGVALHHGSITGVWLVHQPGQVLVNPKPIHGLPLDAVQHPDTNSPSDKVQHLRTLVRSLLSKSHTARFYMKGASVEYSCGLEAQIPSPGISFIPQDSSLSSLVDANQSPDQGQTPRGSTMVTAHHRCKPLRLGSSAEGRSAQGRWSLSEQCLHINLLEIQAIRLACQPSSFQILGLGSSTSLSRGTLASHPGPSLSGSNPSPLSCHPQFDGVATETAILRRKGFSDTVILPCVQPANRSPPRRTIGSGSLSIGGANEGLSLHMSLGSLKSQFSALPSCSKDLSPCSQIGSHGKQFFLLAIASARRVSEISALSCRSPLLTFHNDRAVLHTSPSFLPKVVSTFHLNQEITIPTFCPSLSNAKEAALHTLDPVRALKFYLHRVEDIRLSDSLSLDHHILMDKAGHPEILFITGSGSPRSIGAHSARGLFENKPQRNKAATWTSIHTFAKFYQFDTLWHLTPTMAGRYFRLQWLVPRRPLLPALDSGDSFGTSPLSLCPPSRPREKEILCTHR</sequence>
<name>A0A3S5CFU6_9PLAT</name>
<evidence type="ECO:0000313" key="3">
    <source>
        <dbReference type="Proteomes" id="UP000784294"/>
    </source>
</evidence>
<comment type="caution">
    <text evidence="2">The sequence shown here is derived from an EMBL/GenBank/DDBJ whole genome shotgun (WGS) entry which is preliminary data.</text>
</comment>
<feature type="compositionally biased region" description="Low complexity" evidence="1">
    <location>
        <begin position="308"/>
        <end position="329"/>
    </location>
</feature>
<dbReference type="SUPFAM" id="SSF56672">
    <property type="entry name" value="DNA/RNA polymerases"/>
    <property type="match status" value="1"/>
</dbReference>
<dbReference type="InterPro" id="IPR043502">
    <property type="entry name" value="DNA/RNA_pol_sf"/>
</dbReference>